<protein>
    <submittedName>
        <fullName evidence="3">Thioredoxin</fullName>
    </submittedName>
</protein>
<dbReference type="SUPFAM" id="SSF52833">
    <property type="entry name" value="Thioredoxin-like"/>
    <property type="match status" value="1"/>
</dbReference>
<feature type="transmembrane region" description="Helical" evidence="1">
    <location>
        <begin position="6"/>
        <end position="26"/>
    </location>
</feature>
<dbReference type="InterPro" id="IPR036249">
    <property type="entry name" value="Thioredoxin-like_sf"/>
</dbReference>
<keyword evidence="1" id="KW-0472">Membrane</keyword>
<dbReference type="InterPro" id="IPR013766">
    <property type="entry name" value="Thioredoxin_domain"/>
</dbReference>
<evidence type="ECO:0000259" key="2">
    <source>
        <dbReference type="PROSITE" id="PS51352"/>
    </source>
</evidence>
<dbReference type="CDD" id="cd02966">
    <property type="entry name" value="TlpA_like_family"/>
    <property type="match status" value="1"/>
</dbReference>
<dbReference type="Pfam" id="PF00578">
    <property type="entry name" value="AhpC-TSA"/>
    <property type="match status" value="1"/>
</dbReference>
<dbReference type="InterPro" id="IPR050553">
    <property type="entry name" value="Thioredoxin_ResA/DsbE_sf"/>
</dbReference>
<organism evidence="3 4">
    <name type="scientific">Planctomyces bekefii</name>
    <dbReference type="NCBI Taxonomy" id="1653850"/>
    <lineage>
        <taxon>Bacteria</taxon>
        <taxon>Pseudomonadati</taxon>
        <taxon>Planctomycetota</taxon>
        <taxon>Planctomycetia</taxon>
        <taxon>Planctomycetales</taxon>
        <taxon>Planctomycetaceae</taxon>
        <taxon>Planctomyces</taxon>
    </lineage>
</organism>
<name>A0A5C6MBB3_9PLAN</name>
<dbReference type="Gene3D" id="3.40.30.10">
    <property type="entry name" value="Glutaredoxin"/>
    <property type="match status" value="1"/>
</dbReference>
<dbReference type="Proteomes" id="UP000321083">
    <property type="component" value="Unassembled WGS sequence"/>
</dbReference>
<keyword evidence="1" id="KW-0812">Transmembrane</keyword>
<comment type="caution">
    <text evidence="3">The sequence shown here is derived from an EMBL/GenBank/DDBJ whole genome shotgun (WGS) entry which is preliminary data.</text>
</comment>
<dbReference type="PROSITE" id="PS51352">
    <property type="entry name" value="THIOREDOXIN_2"/>
    <property type="match status" value="1"/>
</dbReference>
<keyword evidence="4" id="KW-1185">Reference proteome</keyword>
<reference evidence="3 4" key="1">
    <citation type="submission" date="2019-08" db="EMBL/GenBank/DDBJ databases">
        <title>100 year-old enigma solved: identification of Planctomyces bekefii, the type genus and species of the phylum Planctomycetes.</title>
        <authorList>
            <person name="Svetlana D.N."/>
            <person name="Overmann J."/>
        </authorList>
    </citation>
    <scope>NUCLEOTIDE SEQUENCE [LARGE SCALE GENOMIC DNA]</scope>
    <source>
        <strain evidence="3">Phe10_nw2017</strain>
    </source>
</reference>
<dbReference type="AlphaFoldDB" id="A0A5C6MBB3"/>
<dbReference type="GO" id="GO:0016209">
    <property type="term" value="F:antioxidant activity"/>
    <property type="evidence" value="ECO:0007669"/>
    <property type="project" value="InterPro"/>
</dbReference>
<dbReference type="PANTHER" id="PTHR42852:SF17">
    <property type="entry name" value="THIOREDOXIN-LIKE PROTEIN HI_1115"/>
    <property type="match status" value="1"/>
</dbReference>
<dbReference type="GO" id="GO:0016491">
    <property type="term" value="F:oxidoreductase activity"/>
    <property type="evidence" value="ECO:0007669"/>
    <property type="project" value="InterPro"/>
</dbReference>
<evidence type="ECO:0000313" key="3">
    <source>
        <dbReference type="EMBL" id="TWW11322.1"/>
    </source>
</evidence>
<gene>
    <name evidence="3" type="ORF">E3A20_05020</name>
</gene>
<dbReference type="InterPro" id="IPR000866">
    <property type="entry name" value="AhpC/TSA"/>
</dbReference>
<dbReference type="PANTHER" id="PTHR42852">
    <property type="entry name" value="THIOL:DISULFIDE INTERCHANGE PROTEIN DSBE"/>
    <property type="match status" value="1"/>
</dbReference>
<proteinExistence type="predicted"/>
<reference evidence="3 4" key="2">
    <citation type="submission" date="2019-08" db="EMBL/GenBank/DDBJ databases">
        <authorList>
            <person name="Henke P."/>
        </authorList>
    </citation>
    <scope>NUCLEOTIDE SEQUENCE [LARGE SCALE GENOMIC DNA]</scope>
    <source>
        <strain evidence="3">Phe10_nw2017</strain>
    </source>
</reference>
<feature type="domain" description="Thioredoxin" evidence="2">
    <location>
        <begin position="32"/>
        <end position="167"/>
    </location>
</feature>
<sequence>MQLERVIGLAKEVALFGAIVVAITIWQSRNLLGSGQMVSPVELPLLGGDGERKVPASGRRTLVYFFAPWCGVCKVSANNLTTVYRWLGGDNVDVTAVALDYQSKEEVQRFAEEYELRVPIVMGNESVRQAFRVDAYPTYYVMNGGGEVDHTSVGYSSLLGILFRVLI</sequence>
<evidence type="ECO:0000256" key="1">
    <source>
        <dbReference type="SAM" id="Phobius"/>
    </source>
</evidence>
<evidence type="ECO:0000313" key="4">
    <source>
        <dbReference type="Proteomes" id="UP000321083"/>
    </source>
</evidence>
<keyword evidence="1" id="KW-1133">Transmembrane helix</keyword>
<dbReference type="EMBL" id="SRHE01000061">
    <property type="protein sequence ID" value="TWW11322.1"/>
    <property type="molecule type" value="Genomic_DNA"/>
</dbReference>
<accession>A0A5C6MBB3</accession>